<dbReference type="Pfam" id="PF00005">
    <property type="entry name" value="ABC_tran"/>
    <property type="match status" value="1"/>
</dbReference>
<evidence type="ECO:0000259" key="9">
    <source>
        <dbReference type="PROSITE" id="PS50893"/>
    </source>
</evidence>
<evidence type="ECO:0000256" key="2">
    <source>
        <dbReference type="ARBA" id="ARBA00022448"/>
    </source>
</evidence>
<dbReference type="GO" id="GO:0006970">
    <property type="term" value="P:response to osmotic stress"/>
    <property type="evidence" value="ECO:0007669"/>
    <property type="project" value="UniProtKB-ARBA"/>
</dbReference>
<dbReference type="SMART" id="SM00382">
    <property type="entry name" value="AAA"/>
    <property type="match status" value="1"/>
</dbReference>
<evidence type="ECO:0000259" key="10">
    <source>
        <dbReference type="PROSITE" id="PS51371"/>
    </source>
</evidence>
<keyword evidence="4 7" id="KW-0067">ATP-binding</keyword>
<dbReference type="Gene3D" id="3.90.1280.20">
    <property type="match status" value="1"/>
</dbReference>
<dbReference type="eggNOG" id="COG4175">
    <property type="taxonomic scope" value="Bacteria"/>
</dbReference>
<dbReference type="InterPro" id="IPR027417">
    <property type="entry name" value="P-loop_NTPase"/>
</dbReference>
<accession>Q0AAQ1</accession>
<dbReference type="Pfam" id="PF00571">
    <property type="entry name" value="CBS"/>
    <property type="match status" value="1"/>
</dbReference>
<protein>
    <recommendedName>
        <fullName evidence="7">Quaternary amine transport ATP-binding protein</fullName>
        <ecNumber evidence="7">7.6.2.9</ecNumber>
    </recommendedName>
</protein>
<feature type="region of interest" description="Disordered" evidence="8">
    <location>
        <begin position="392"/>
        <end position="435"/>
    </location>
</feature>
<keyword evidence="12" id="KW-1185">Reference proteome</keyword>
<evidence type="ECO:0000256" key="1">
    <source>
        <dbReference type="ARBA" id="ARBA00005417"/>
    </source>
</evidence>
<comment type="subunit">
    <text evidence="7">The complex is probably composed of two ATP-binding proteins, two transmembrane proteins and a solute-binding protein.</text>
</comment>
<feature type="domain" description="CBS" evidence="10">
    <location>
        <begin position="340"/>
        <end position="397"/>
    </location>
</feature>
<sequence length="435" mass="47877">MQRIRVRNLTKIFGDQPEEGLKLLKEGVAPDKIHEQTGLTVGLNDVSFDVDEGEILVVMGLSGSGKSTLIRCVNRLIEPTAGSVEVDGEDILQYSADKLFDLRRRKFGMVFQNFALLPNRTIVDNVAFGLEIQGVERAEREESARRSLELVGLKGWEEAYPSQLSGGMQQRVGLARALAVDPDILLMDEAFSALDPLIRRDMQNELIDLQSRMHKTILFITHDLDEALKLGDRIVLMKSGGVVQIGTPEEILSNPATRYVQRFVEDVDKSQVLTAGSIMGKARVVAFESDGPRTALHKMEEESYYSLFVTSRDFRVKGVVWADDCGAAIKRGDKDLSRILDTDFHKVREDTPLAELITLLAESRIPLAVVDERDKLLGTVVKSNVLSALAETQESDVLPDHPGHDDKEDAPPATAAADDGETVATDGDRQGGQAS</sequence>
<dbReference type="FunFam" id="3.40.50.300:FF:000201">
    <property type="entry name" value="Glycine betaine/L-proline ABC transporter ATP-binding protein"/>
    <property type="match status" value="1"/>
</dbReference>
<dbReference type="InterPro" id="IPR017871">
    <property type="entry name" value="ABC_transporter-like_CS"/>
</dbReference>
<dbReference type="OrthoDB" id="9802264at2"/>
<dbReference type="InterPro" id="IPR000644">
    <property type="entry name" value="CBS_dom"/>
</dbReference>
<dbReference type="InterPro" id="IPR005892">
    <property type="entry name" value="Gly-betaine_transp_ATP-bd"/>
</dbReference>
<dbReference type="SMART" id="SM00116">
    <property type="entry name" value="CBS"/>
    <property type="match status" value="1"/>
</dbReference>
<dbReference type="GO" id="GO:0016887">
    <property type="term" value="F:ATP hydrolysis activity"/>
    <property type="evidence" value="ECO:0007669"/>
    <property type="project" value="UniProtKB-UniRule"/>
</dbReference>
<evidence type="ECO:0000313" key="11">
    <source>
        <dbReference type="EMBL" id="ABI56086.1"/>
    </source>
</evidence>
<comment type="subcellular location">
    <subcellularLocation>
        <location evidence="7">Cell inner membrane</location>
        <topology evidence="7">Peripheral membrane protein</topology>
    </subcellularLocation>
</comment>
<evidence type="ECO:0000256" key="4">
    <source>
        <dbReference type="ARBA" id="ARBA00022840"/>
    </source>
</evidence>
<dbReference type="PROSITE" id="PS50893">
    <property type="entry name" value="ABC_TRANSPORTER_2"/>
    <property type="match status" value="1"/>
</dbReference>
<keyword evidence="2 7" id="KW-0813">Transport</keyword>
<dbReference type="PANTHER" id="PTHR43869:SF1">
    <property type="entry name" value="GLYCINE BETAINE_PROLINE BETAINE TRANSPORT SYSTEM ATP-BINDING PROTEIN PROV"/>
    <property type="match status" value="1"/>
</dbReference>
<dbReference type="HOGENOM" id="CLU_000604_2_2_6"/>
<keyword evidence="7" id="KW-1003">Cell membrane</keyword>
<dbReference type="GO" id="GO:0031460">
    <property type="term" value="P:glycine betaine transport"/>
    <property type="evidence" value="ECO:0007669"/>
    <property type="project" value="InterPro"/>
</dbReference>
<dbReference type="CDD" id="cd03294">
    <property type="entry name" value="ABC_Pro_Gly_Betaine"/>
    <property type="match status" value="1"/>
</dbReference>
<evidence type="ECO:0000256" key="5">
    <source>
        <dbReference type="ARBA" id="ARBA00022970"/>
    </source>
</evidence>
<dbReference type="InterPro" id="IPR046342">
    <property type="entry name" value="CBS_dom_sf"/>
</dbReference>
<dbReference type="GO" id="GO:0015418">
    <property type="term" value="F:ABC-type quaternary ammonium compound transporting activity"/>
    <property type="evidence" value="ECO:0007669"/>
    <property type="project" value="UniProtKB-EC"/>
</dbReference>
<comment type="catalytic activity">
    <reaction evidence="7">
        <text>a quaternary ammonium(out) + ATP + H2O = a quaternary ammonium(in) + ADP + phosphate + H(+)</text>
        <dbReference type="Rhea" id="RHEA:11036"/>
        <dbReference type="ChEBI" id="CHEBI:15377"/>
        <dbReference type="ChEBI" id="CHEBI:15378"/>
        <dbReference type="ChEBI" id="CHEBI:30616"/>
        <dbReference type="ChEBI" id="CHEBI:35267"/>
        <dbReference type="ChEBI" id="CHEBI:43474"/>
        <dbReference type="ChEBI" id="CHEBI:456216"/>
    </reaction>
</comment>
<name>Q0AAQ1_ALKEH</name>
<dbReference type="InterPro" id="IPR051921">
    <property type="entry name" value="ABC_osmolyte_uptake_ATP-bind"/>
</dbReference>
<dbReference type="RefSeq" id="WP_011628481.1">
    <property type="nucleotide sequence ID" value="NC_008340.1"/>
</dbReference>
<evidence type="ECO:0000313" key="12">
    <source>
        <dbReference type="Proteomes" id="UP000001962"/>
    </source>
</evidence>
<evidence type="ECO:0000256" key="7">
    <source>
        <dbReference type="RuleBase" id="RU369116"/>
    </source>
</evidence>
<dbReference type="Proteomes" id="UP000001962">
    <property type="component" value="Chromosome"/>
</dbReference>
<keyword evidence="6" id="KW-0129">CBS domain</keyword>
<feature type="domain" description="ABC transporter" evidence="9">
    <location>
        <begin position="4"/>
        <end position="264"/>
    </location>
</feature>
<keyword evidence="7" id="KW-0997">Cell inner membrane</keyword>
<reference evidence="12" key="1">
    <citation type="submission" date="2006-08" db="EMBL/GenBank/DDBJ databases">
        <title>Complete sequence of Alkalilimnicola ehrilichei MLHE-1.</title>
        <authorList>
            <person name="Copeland A."/>
            <person name="Lucas S."/>
            <person name="Lapidus A."/>
            <person name="Barry K."/>
            <person name="Detter J.C."/>
            <person name="Glavina del Rio T."/>
            <person name="Hammon N."/>
            <person name="Israni S."/>
            <person name="Dalin E."/>
            <person name="Tice H."/>
            <person name="Pitluck S."/>
            <person name="Sims D."/>
            <person name="Brettin T."/>
            <person name="Bruce D."/>
            <person name="Han C."/>
            <person name="Tapia R."/>
            <person name="Gilna P."/>
            <person name="Schmutz J."/>
            <person name="Larimer F."/>
            <person name="Land M."/>
            <person name="Hauser L."/>
            <person name="Kyrpides N."/>
            <person name="Mikhailova N."/>
            <person name="Oremland R.S."/>
            <person name="Hoeft S.E."/>
            <person name="Switzer-Blum J."/>
            <person name="Kulp T."/>
            <person name="King G."/>
            <person name="Tabita R."/>
            <person name="Witte B."/>
            <person name="Santini J.M."/>
            <person name="Basu P."/>
            <person name="Hollibaugh J.T."/>
            <person name="Xie G."/>
            <person name="Stolz J.F."/>
            <person name="Richardson P."/>
        </authorList>
    </citation>
    <scope>NUCLEOTIDE SEQUENCE [LARGE SCALE GENOMIC DNA]</scope>
    <source>
        <strain evidence="12">ATCC BAA-1101 / DSM 17681 / MLHE-1</strain>
    </source>
</reference>
<dbReference type="GO" id="GO:0005886">
    <property type="term" value="C:plasma membrane"/>
    <property type="evidence" value="ECO:0007669"/>
    <property type="project" value="UniProtKB-SubCell"/>
</dbReference>
<dbReference type="PROSITE" id="PS51371">
    <property type="entry name" value="CBS"/>
    <property type="match status" value="1"/>
</dbReference>
<dbReference type="PANTHER" id="PTHR43869">
    <property type="entry name" value="GLYCINE BETAINE/PROLINE BETAINE TRANSPORT SYSTEM ATP-BINDING PROTEIN PROV"/>
    <property type="match status" value="1"/>
</dbReference>
<keyword evidence="3 7" id="KW-0547">Nucleotide-binding</keyword>
<dbReference type="eggNOG" id="COG0517">
    <property type="taxonomic scope" value="Bacteria"/>
</dbReference>
<dbReference type="GO" id="GO:0006865">
    <property type="term" value="P:amino acid transport"/>
    <property type="evidence" value="ECO:0007669"/>
    <property type="project" value="UniProtKB-UniRule"/>
</dbReference>
<feature type="compositionally biased region" description="Basic and acidic residues" evidence="8">
    <location>
        <begin position="398"/>
        <end position="410"/>
    </location>
</feature>
<dbReference type="Gene3D" id="3.40.50.300">
    <property type="entry name" value="P-loop containing nucleotide triphosphate hydrolases"/>
    <property type="match status" value="1"/>
</dbReference>
<dbReference type="AlphaFoldDB" id="Q0AAQ1"/>
<keyword evidence="7" id="KW-0472">Membrane</keyword>
<proteinExistence type="inferred from homology"/>
<dbReference type="SUPFAM" id="SSF52540">
    <property type="entry name" value="P-loop containing nucleoside triphosphate hydrolases"/>
    <property type="match status" value="1"/>
</dbReference>
<dbReference type="SUPFAM" id="SSF54631">
    <property type="entry name" value="CBS-domain pair"/>
    <property type="match status" value="1"/>
</dbReference>
<keyword evidence="5" id="KW-0029">Amino-acid transport</keyword>
<comment type="similarity">
    <text evidence="1 7">Belongs to the ABC transporter superfamily.</text>
</comment>
<dbReference type="InterPro" id="IPR003439">
    <property type="entry name" value="ABC_transporter-like_ATP-bd"/>
</dbReference>
<dbReference type="EC" id="7.6.2.9" evidence="7"/>
<gene>
    <name evidence="11" type="ordered locus">Mlg_0732</name>
</gene>
<dbReference type="EMBL" id="CP000453">
    <property type="protein sequence ID" value="ABI56086.1"/>
    <property type="molecule type" value="Genomic_DNA"/>
</dbReference>
<dbReference type="GO" id="GO:0005524">
    <property type="term" value="F:ATP binding"/>
    <property type="evidence" value="ECO:0007669"/>
    <property type="project" value="UniProtKB-UniRule"/>
</dbReference>
<evidence type="ECO:0000256" key="8">
    <source>
        <dbReference type="SAM" id="MobiDB-lite"/>
    </source>
</evidence>
<dbReference type="InterPro" id="IPR003593">
    <property type="entry name" value="AAA+_ATPase"/>
</dbReference>
<dbReference type="PROSITE" id="PS00211">
    <property type="entry name" value="ABC_TRANSPORTER_1"/>
    <property type="match status" value="1"/>
</dbReference>
<dbReference type="KEGG" id="aeh:Mlg_0732"/>
<dbReference type="NCBIfam" id="TIGR01186">
    <property type="entry name" value="proV"/>
    <property type="match status" value="1"/>
</dbReference>
<organism evidence="11 12">
    <name type="scientific">Alkalilimnicola ehrlichii (strain ATCC BAA-1101 / DSM 17681 / MLHE-1)</name>
    <dbReference type="NCBI Taxonomy" id="187272"/>
    <lineage>
        <taxon>Bacteria</taxon>
        <taxon>Pseudomonadati</taxon>
        <taxon>Pseudomonadota</taxon>
        <taxon>Gammaproteobacteria</taxon>
        <taxon>Chromatiales</taxon>
        <taxon>Ectothiorhodospiraceae</taxon>
        <taxon>Alkalilimnicola</taxon>
    </lineage>
</organism>
<evidence type="ECO:0000256" key="6">
    <source>
        <dbReference type="PROSITE-ProRule" id="PRU00703"/>
    </source>
</evidence>
<evidence type="ECO:0000256" key="3">
    <source>
        <dbReference type="ARBA" id="ARBA00022741"/>
    </source>
</evidence>